<name>A0ABR1ULX7_9PEZI</name>
<reference evidence="12 13" key="1">
    <citation type="submission" date="2023-01" db="EMBL/GenBank/DDBJ databases">
        <title>Analysis of 21 Apiospora genomes using comparative genomics revels a genus with tremendous synthesis potential of carbohydrate active enzymes and secondary metabolites.</title>
        <authorList>
            <person name="Sorensen T."/>
        </authorList>
    </citation>
    <scope>NUCLEOTIDE SEQUENCE [LARGE SCALE GENOMIC DNA]</scope>
    <source>
        <strain evidence="12 13">CBS 135458</strain>
    </source>
</reference>
<keyword evidence="3" id="KW-0813">Transport</keyword>
<evidence type="ECO:0000256" key="3">
    <source>
        <dbReference type="ARBA" id="ARBA00022448"/>
    </source>
</evidence>
<keyword evidence="10" id="KW-0175">Coiled coil</keyword>
<comment type="subcellular location">
    <subcellularLocation>
        <location evidence="1">Endoplasmic reticulum membrane</location>
        <topology evidence="1">Single-pass type IV membrane protein</topology>
    </subcellularLocation>
</comment>
<feature type="coiled-coil region" evidence="10">
    <location>
        <begin position="83"/>
        <end position="117"/>
    </location>
</feature>
<feature type="compositionally biased region" description="Low complexity" evidence="11">
    <location>
        <begin position="213"/>
        <end position="226"/>
    </location>
</feature>
<gene>
    <name evidence="12" type="ORF">PG994_009312</name>
</gene>
<keyword evidence="13" id="KW-1185">Reference proteome</keyword>
<evidence type="ECO:0000256" key="6">
    <source>
        <dbReference type="ARBA" id="ARBA00022892"/>
    </source>
</evidence>
<accession>A0ABR1ULX7</accession>
<protein>
    <submittedName>
        <fullName evidence="12">Synaptobrevin</fullName>
    </submittedName>
</protein>
<organism evidence="12 13">
    <name type="scientific">Apiospora phragmitis</name>
    <dbReference type="NCBI Taxonomy" id="2905665"/>
    <lineage>
        <taxon>Eukaryota</taxon>
        <taxon>Fungi</taxon>
        <taxon>Dikarya</taxon>
        <taxon>Ascomycota</taxon>
        <taxon>Pezizomycotina</taxon>
        <taxon>Sordariomycetes</taxon>
        <taxon>Xylariomycetidae</taxon>
        <taxon>Amphisphaeriales</taxon>
        <taxon>Apiosporaceae</taxon>
        <taxon>Apiospora</taxon>
    </lineage>
</organism>
<evidence type="ECO:0000256" key="10">
    <source>
        <dbReference type="SAM" id="Coils"/>
    </source>
</evidence>
<dbReference type="PANTHER" id="PTHR13050">
    <property type="entry name" value="USE1-LIKE PROTEIN"/>
    <property type="match status" value="1"/>
</dbReference>
<sequence length="342" mass="37284">MARLTQAPMTPRRSVSNPDSLTDLNRLLARLQQNILQASADQERRLRTSEYERNKVGINLEYARTLLTKVEQDASSVKVHARRQDIQADLNRKRELFEQLAERLRELEDLSIDSDEENESDEESEDLLAGIIHTPDDSPNPIRADDEDRDAWFEQEEDDEAEVTVLHVPQATPSSQTKPIAAAQPTTVPAPRIPEQAGTATSQTVRTRGKGGVDTPAGADTADTTARNQLFGNKPSAATTALSTTATTEALLDHQRDEQDKLTESLLGMASALKSSSRAFATALEEEKDVLHAAGTGLDKNERGLEAAARRMGTLRKMSEGAASSAGTSSWPPLRACGCSRS</sequence>
<evidence type="ECO:0000256" key="7">
    <source>
        <dbReference type="ARBA" id="ARBA00022927"/>
    </source>
</evidence>
<keyword evidence="7" id="KW-0653">Protein transport</keyword>
<dbReference type="EMBL" id="JAQQWL010000009">
    <property type="protein sequence ID" value="KAK8058864.1"/>
    <property type="molecule type" value="Genomic_DNA"/>
</dbReference>
<evidence type="ECO:0000256" key="5">
    <source>
        <dbReference type="ARBA" id="ARBA00022824"/>
    </source>
</evidence>
<evidence type="ECO:0000256" key="4">
    <source>
        <dbReference type="ARBA" id="ARBA00022692"/>
    </source>
</evidence>
<keyword evidence="5" id="KW-0256">Endoplasmic reticulum</keyword>
<dbReference type="RefSeq" id="XP_066714310.1">
    <property type="nucleotide sequence ID" value="XM_066860721.1"/>
</dbReference>
<feature type="region of interest" description="Disordered" evidence="11">
    <location>
        <begin position="1"/>
        <end position="20"/>
    </location>
</feature>
<feature type="region of interest" description="Disordered" evidence="11">
    <location>
        <begin position="310"/>
        <end position="342"/>
    </location>
</feature>
<evidence type="ECO:0000256" key="11">
    <source>
        <dbReference type="SAM" id="MobiDB-lite"/>
    </source>
</evidence>
<dbReference type="GeneID" id="92093784"/>
<dbReference type="PANTHER" id="PTHR13050:SF7">
    <property type="entry name" value="VESICLE TRANSPORT PROTEIN USE1"/>
    <property type="match status" value="1"/>
</dbReference>
<proteinExistence type="inferred from homology"/>
<evidence type="ECO:0000256" key="2">
    <source>
        <dbReference type="ARBA" id="ARBA00007891"/>
    </source>
</evidence>
<comment type="caution">
    <text evidence="12">The sequence shown here is derived from an EMBL/GenBank/DDBJ whole genome shotgun (WGS) entry which is preliminary data.</text>
</comment>
<evidence type="ECO:0000256" key="1">
    <source>
        <dbReference type="ARBA" id="ARBA00004163"/>
    </source>
</evidence>
<keyword evidence="8" id="KW-1133">Transmembrane helix</keyword>
<evidence type="ECO:0000256" key="9">
    <source>
        <dbReference type="ARBA" id="ARBA00023136"/>
    </source>
</evidence>
<dbReference type="Proteomes" id="UP001480595">
    <property type="component" value="Unassembled WGS sequence"/>
</dbReference>
<feature type="region of interest" description="Disordered" evidence="11">
    <location>
        <begin position="156"/>
        <end position="242"/>
    </location>
</feature>
<feature type="compositionally biased region" description="Low complexity" evidence="11">
    <location>
        <begin position="320"/>
        <end position="330"/>
    </location>
</feature>
<evidence type="ECO:0000313" key="13">
    <source>
        <dbReference type="Proteomes" id="UP001480595"/>
    </source>
</evidence>
<dbReference type="InterPro" id="IPR019150">
    <property type="entry name" value="Vesicle_transport_protein_Use1"/>
</dbReference>
<keyword evidence="6" id="KW-0931">ER-Golgi transport</keyword>
<keyword evidence="9" id="KW-0472">Membrane</keyword>
<keyword evidence="4" id="KW-0812">Transmembrane</keyword>
<comment type="similarity">
    <text evidence="2">Belongs to the USE1 family.</text>
</comment>
<evidence type="ECO:0000256" key="8">
    <source>
        <dbReference type="ARBA" id="ARBA00022989"/>
    </source>
</evidence>
<evidence type="ECO:0000313" key="12">
    <source>
        <dbReference type="EMBL" id="KAK8058864.1"/>
    </source>
</evidence>